<keyword evidence="3" id="KW-0540">Nuclease</keyword>
<evidence type="ECO:0000256" key="5">
    <source>
        <dbReference type="ARBA" id="ARBA00022839"/>
    </source>
</evidence>
<dbReference type="PANTHER" id="PTHR30255">
    <property type="entry name" value="SINGLE-STRANDED-DNA-SPECIFIC EXONUCLEASE RECJ"/>
    <property type="match status" value="1"/>
</dbReference>
<dbReference type="Proteomes" id="UP001308776">
    <property type="component" value="Unassembled WGS sequence"/>
</dbReference>
<dbReference type="InterPro" id="IPR001667">
    <property type="entry name" value="DDH_dom"/>
</dbReference>
<dbReference type="GO" id="GO:0004527">
    <property type="term" value="F:exonuclease activity"/>
    <property type="evidence" value="ECO:0007669"/>
    <property type="project" value="UniProtKB-KW"/>
</dbReference>
<comment type="similarity">
    <text evidence="1">Belongs to the RecJ family.</text>
</comment>
<evidence type="ECO:0000259" key="6">
    <source>
        <dbReference type="Pfam" id="PF01368"/>
    </source>
</evidence>
<protein>
    <recommendedName>
        <fullName evidence="2">Single-stranded-DNA-specific exonuclease RecJ</fullName>
    </recommendedName>
</protein>
<evidence type="ECO:0000256" key="1">
    <source>
        <dbReference type="ARBA" id="ARBA00005915"/>
    </source>
</evidence>
<dbReference type="InterPro" id="IPR004610">
    <property type="entry name" value="RecJ"/>
</dbReference>
<dbReference type="InterPro" id="IPR041122">
    <property type="entry name" value="RecJ_OB"/>
</dbReference>
<dbReference type="Pfam" id="PF02272">
    <property type="entry name" value="DHHA1"/>
    <property type="match status" value="1"/>
</dbReference>
<feature type="domain" description="RecJ OB" evidence="8">
    <location>
        <begin position="468"/>
        <end position="572"/>
    </location>
</feature>
<keyword evidence="4" id="KW-0378">Hydrolase</keyword>
<name>A0ABU6FTP7_9PROT</name>
<sequence length="581" mass="63342">MQIKERKINEKVRRDLLDAGMSPLLARIYAARRVESIEDIRTDIRDLTGFTQLKDIEKAANRIADTIENAEKTIICGDFDADGANSAALIIEAITKMGGKPPLLFIPNRITQGYGLSRGLVEQMPEDAGLIITVDNGISSIDGVNAANEAGFTVIITDHHLPGEKLPEAYAIVNPNQPGCAFPWKGTAGVGVAFYVMGAVRAELRKRGWFTKMGIPELYMMGLLDMVSLATVADVAPLERNNRIMVAEGLKRIRNKTCRPGITALFEVAKKDQSRATAADSGFVAAPRLNAVGRLADMRVGVDLLLATDAEEARSIAATLDTLNRNRRDIEDDVRQIAEAAAKEQMAAANGSGYSIVVYRPDWHEGVIGIVASRLREQYNRPTIVFTRAADGCLKGSGRSINALHLRDAIADVDAQHPGLIHKFGGHAAAAGLTIDSSEESLATFQAAFEKATRKRLTPEDLQETLDTDGMLLPEDFTLDNLRAIEDGGPWGRGFEPPLFHGKFRIFDVRHVASGGFKFKVTLGDRAVQCIWFRRGDEARGDGPAPGSEVTFTYTPIINRFRGEENPEFMVQKMVNAGGAK</sequence>
<dbReference type="Pfam" id="PF01368">
    <property type="entry name" value="DHH"/>
    <property type="match status" value="1"/>
</dbReference>
<evidence type="ECO:0000256" key="4">
    <source>
        <dbReference type="ARBA" id="ARBA00022801"/>
    </source>
</evidence>
<dbReference type="Pfam" id="PF17768">
    <property type="entry name" value="RecJ_OB"/>
    <property type="match status" value="1"/>
</dbReference>
<dbReference type="InterPro" id="IPR038763">
    <property type="entry name" value="DHH_sf"/>
</dbReference>
<feature type="domain" description="DHHA1" evidence="7">
    <location>
        <begin position="356"/>
        <end position="452"/>
    </location>
</feature>
<gene>
    <name evidence="9" type="primary">recJ</name>
    <name evidence="9" type="ORF">OW717_15545</name>
</gene>
<comment type="caution">
    <text evidence="9">The sequence shown here is derived from an EMBL/GenBank/DDBJ whole genome shotgun (WGS) entry which is preliminary data.</text>
</comment>
<reference evidence="9 10" key="1">
    <citation type="submission" date="2022-11" db="EMBL/GenBank/DDBJ databases">
        <title>Comparative genomics analysis of Acidithiobacillus ferriphilus.</title>
        <authorList>
            <person name="Ma L."/>
        </authorList>
    </citation>
    <scope>NUCLEOTIDE SEQUENCE [LARGE SCALE GENOMIC DNA]</scope>
    <source>
        <strain evidence="9 10">DY15</strain>
    </source>
</reference>
<keyword evidence="5 9" id="KW-0269">Exonuclease</keyword>
<evidence type="ECO:0000259" key="8">
    <source>
        <dbReference type="Pfam" id="PF17768"/>
    </source>
</evidence>
<dbReference type="NCBIfam" id="TIGR00644">
    <property type="entry name" value="recJ"/>
    <property type="match status" value="1"/>
</dbReference>
<evidence type="ECO:0000256" key="3">
    <source>
        <dbReference type="ARBA" id="ARBA00022722"/>
    </source>
</evidence>
<feature type="domain" description="DDH" evidence="6">
    <location>
        <begin position="72"/>
        <end position="202"/>
    </location>
</feature>
<dbReference type="PANTHER" id="PTHR30255:SF2">
    <property type="entry name" value="SINGLE-STRANDED-DNA-SPECIFIC EXONUCLEASE RECJ"/>
    <property type="match status" value="1"/>
</dbReference>
<evidence type="ECO:0000313" key="9">
    <source>
        <dbReference type="EMBL" id="MEB8515449.1"/>
    </source>
</evidence>
<dbReference type="InterPro" id="IPR003156">
    <property type="entry name" value="DHHA1_dom"/>
</dbReference>
<dbReference type="InterPro" id="IPR051673">
    <property type="entry name" value="SSDNA_exonuclease_RecJ"/>
</dbReference>
<organism evidence="9 10">
    <name type="scientific">Acidithiobacillus ferriphilus</name>
    <dbReference type="NCBI Taxonomy" id="1689834"/>
    <lineage>
        <taxon>Bacteria</taxon>
        <taxon>Pseudomonadati</taxon>
        <taxon>Pseudomonadota</taxon>
        <taxon>Acidithiobacillia</taxon>
        <taxon>Acidithiobacillales</taxon>
        <taxon>Acidithiobacillaceae</taxon>
        <taxon>Acidithiobacillus</taxon>
    </lineage>
</organism>
<keyword evidence="10" id="KW-1185">Reference proteome</keyword>
<evidence type="ECO:0000259" key="7">
    <source>
        <dbReference type="Pfam" id="PF02272"/>
    </source>
</evidence>
<proteinExistence type="inferred from homology"/>
<dbReference type="SUPFAM" id="SSF64182">
    <property type="entry name" value="DHH phosphoesterases"/>
    <property type="match status" value="1"/>
</dbReference>
<dbReference type="EMBL" id="JAQGFR010000298">
    <property type="protein sequence ID" value="MEB8515449.1"/>
    <property type="molecule type" value="Genomic_DNA"/>
</dbReference>
<evidence type="ECO:0000256" key="2">
    <source>
        <dbReference type="ARBA" id="ARBA00019841"/>
    </source>
</evidence>
<dbReference type="Gene3D" id="3.10.310.30">
    <property type="match status" value="1"/>
</dbReference>
<dbReference type="Gene3D" id="3.90.1640.30">
    <property type="match status" value="1"/>
</dbReference>
<dbReference type="RefSeq" id="WP_325757580.1">
    <property type="nucleotide sequence ID" value="NZ_CP151687.1"/>
</dbReference>
<evidence type="ECO:0000313" key="10">
    <source>
        <dbReference type="Proteomes" id="UP001308776"/>
    </source>
</evidence>
<accession>A0ABU6FTP7</accession>